<keyword evidence="12" id="KW-1185">Reference proteome</keyword>
<evidence type="ECO:0000256" key="3">
    <source>
        <dbReference type="ARBA" id="ARBA00022833"/>
    </source>
</evidence>
<keyword evidence="6" id="KW-0804">Transcription</keyword>
<dbReference type="AlphaFoldDB" id="A0AAV5SE98"/>
<accession>A0AAV5SE98</accession>
<name>A0AAV5SE98_9BILA</name>
<evidence type="ECO:0000256" key="8">
    <source>
        <dbReference type="ARBA" id="ARBA00023242"/>
    </source>
</evidence>
<evidence type="ECO:0000256" key="2">
    <source>
        <dbReference type="ARBA" id="ARBA00022771"/>
    </source>
</evidence>
<gene>
    <name evidence="11" type="ORF">PENTCL1PPCAC_3877</name>
</gene>
<dbReference type="SMART" id="SM00399">
    <property type="entry name" value="ZnF_C4"/>
    <property type="match status" value="1"/>
</dbReference>
<evidence type="ECO:0000313" key="11">
    <source>
        <dbReference type="EMBL" id="GMS81702.1"/>
    </source>
</evidence>
<feature type="non-terminal residue" evidence="11">
    <location>
        <position position="1"/>
    </location>
</feature>
<dbReference type="Gene3D" id="3.30.50.10">
    <property type="entry name" value="Erythroid Transcription Factor GATA-1, subunit A"/>
    <property type="match status" value="1"/>
</dbReference>
<dbReference type="InterPro" id="IPR000536">
    <property type="entry name" value="Nucl_hrmn_rcpt_lig-bd"/>
</dbReference>
<evidence type="ECO:0000259" key="10">
    <source>
        <dbReference type="PROSITE" id="PS51843"/>
    </source>
</evidence>
<dbReference type="PROSITE" id="PS51843">
    <property type="entry name" value="NR_LBD"/>
    <property type="match status" value="1"/>
</dbReference>
<evidence type="ECO:0000256" key="7">
    <source>
        <dbReference type="ARBA" id="ARBA00023170"/>
    </source>
</evidence>
<dbReference type="PRINTS" id="PR00047">
    <property type="entry name" value="STROIDFINGER"/>
</dbReference>
<dbReference type="Gene3D" id="1.10.565.10">
    <property type="entry name" value="Retinoid X Receptor"/>
    <property type="match status" value="1"/>
</dbReference>
<dbReference type="GO" id="GO:0005634">
    <property type="term" value="C:nucleus"/>
    <property type="evidence" value="ECO:0007669"/>
    <property type="project" value="TreeGrafter"/>
</dbReference>
<dbReference type="PROSITE" id="PS51030">
    <property type="entry name" value="NUCLEAR_REC_DBD_2"/>
    <property type="match status" value="1"/>
</dbReference>
<dbReference type="EMBL" id="BTSX01000001">
    <property type="protein sequence ID" value="GMS81702.1"/>
    <property type="molecule type" value="Genomic_DNA"/>
</dbReference>
<dbReference type="PANTHER" id="PTHR46011:SF6">
    <property type="entry name" value="HIGH ZINC ACTIVATED NUCLEAR RECEPTOR PROTEIN"/>
    <property type="match status" value="1"/>
</dbReference>
<dbReference type="GO" id="GO:0003700">
    <property type="term" value="F:DNA-binding transcription factor activity"/>
    <property type="evidence" value="ECO:0007669"/>
    <property type="project" value="InterPro"/>
</dbReference>
<feature type="non-terminal residue" evidence="11">
    <location>
        <position position="336"/>
    </location>
</feature>
<dbReference type="InterPro" id="IPR013088">
    <property type="entry name" value="Znf_NHR/GATA"/>
</dbReference>
<reference evidence="11" key="1">
    <citation type="submission" date="2023-10" db="EMBL/GenBank/DDBJ databases">
        <title>Genome assembly of Pristionchus species.</title>
        <authorList>
            <person name="Yoshida K."/>
            <person name="Sommer R.J."/>
        </authorList>
    </citation>
    <scope>NUCLEOTIDE SEQUENCE</scope>
    <source>
        <strain evidence="11">RS0144</strain>
    </source>
</reference>
<dbReference type="GO" id="GO:0043565">
    <property type="term" value="F:sequence-specific DNA binding"/>
    <property type="evidence" value="ECO:0007669"/>
    <property type="project" value="InterPro"/>
</dbReference>
<dbReference type="Pfam" id="PF00104">
    <property type="entry name" value="Hormone_recep"/>
    <property type="match status" value="1"/>
</dbReference>
<dbReference type="InterPro" id="IPR001628">
    <property type="entry name" value="Znf_hrmn_rcpt"/>
</dbReference>
<keyword evidence="1" id="KW-0479">Metal-binding</keyword>
<keyword evidence="4" id="KW-0805">Transcription regulation</keyword>
<keyword evidence="5" id="KW-0238">DNA-binding</keyword>
<dbReference type="GO" id="GO:0008270">
    <property type="term" value="F:zinc ion binding"/>
    <property type="evidence" value="ECO:0007669"/>
    <property type="project" value="UniProtKB-KW"/>
</dbReference>
<keyword evidence="2" id="KW-0863">Zinc-finger</keyword>
<evidence type="ECO:0000259" key="9">
    <source>
        <dbReference type="PROSITE" id="PS51030"/>
    </source>
</evidence>
<evidence type="ECO:0000256" key="5">
    <source>
        <dbReference type="ARBA" id="ARBA00023125"/>
    </source>
</evidence>
<keyword evidence="8" id="KW-0539">Nucleus</keyword>
<dbReference type="SUPFAM" id="SSF48508">
    <property type="entry name" value="Nuclear receptor ligand-binding domain"/>
    <property type="match status" value="1"/>
</dbReference>
<protein>
    <recommendedName>
        <fullName evidence="13">Nuclear receptor</fullName>
    </recommendedName>
</protein>
<sequence>ACLSFMHNIMSASGSNQQCLVCSIPTKSLHLGMDTCRACSSFFKRISSTDRRYSCKTGDEKCSTNRVDVKIVCRSCRYDKCIAVGLEYEQSIPQALQLARPNLLQRVKKEYMALCDRRRTQELMLARAHGQQRRIPHPTEELYSVHINSCYSIFYASGLETFQFFANVFPEFKQLGGDDLETIFNDYASKLCMFECYERTRRIWGELGRFTMWTAVTCFDAETGLDGDRSSLEHLDALMSAFMSFAIEQNTIFLPLFNRIELTEHESHALMALVLTESDAEISDDALRLMDRYRNDVLDNLQGYYREQLGLTNYSRRLGNLMTLNHTIQECKSLFK</sequence>
<evidence type="ECO:0000313" key="12">
    <source>
        <dbReference type="Proteomes" id="UP001432027"/>
    </source>
</evidence>
<evidence type="ECO:0000256" key="6">
    <source>
        <dbReference type="ARBA" id="ARBA00023163"/>
    </source>
</evidence>
<evidence type="ECO:0008006" key="13">
    <source>
        <dbReference type="Google" id="ProtNLM"/>
    </source>
</evidence>
<evidence type="ECO:0000256" key="1">
    <source>
        <dbReference type="ARBA" id="ARBA00022723"/>
    </source>
</evidence>
<dbReference type="SUPFAM" id="SSF57716">
    <property type="entry name" value="Glucocorticoid receptor-like (DNA-binding domain)"/>
    <property type="match status" value="1"/>
</dbReference>
<keyword evidence="7" id="KW-0675">Receptor</keyword>
<evidence type="ECO:0000256" key="4">
    <source>
        <dbReference type="ARBA" id="ARBA00023015"/>
    </source>
</evidence>
<dbReference type="InterPro" id="IPR035500">
    <property type="entry name" value="NHR-like_dom_sf"/>
</dbReference>
<dbReference type="Pfam" id="PF00105">
    <property type="entry name" value="zf-C4"/>
    <property type="match status" value="1"/>
</dbReference>
<organism evidence="11 12">
    <name type="scientific">Pristionchus entomophagus</name>
    <dbReference type="NCBI Taxonomy" id="358040"/>
    <lineage>
        <taxon>Eukaryota</taxon>
        <taxon>Metazoa</taxon>
        <taxon>Ecdysozoa</taxon>
        <taxon>Nematoda</taxon>
        <taxon>Chromadorea</taxon>
        <taxon>Rhabditida</taxon>
        <taxon>Rhabditina</taxon>
        <taxon>Diplogasteromorpha</taxon>
        <taxon>Diplogasteroidea</taxon>
        <taxon>Neodiplogasteridae</taxon>
        <taxon>Pristionchus</taxon>
    </lineage>
</organism>
<keyword evidence="3" id="KW-0862">Zinc</keyword>
<feature type="domain" description="Nuclear receptor" evidence="9">
    <location>
        <begin position="16"/>
        <end position="93"/>
    </location>
</feature>
<dbReference type="SMART" id="SM00430">
    <property type="entry name" value="HOLI"/>
    <property type="match status" value="1"/>
</dbReference>
<dbReference type="PANTHER" id="PTHR46011">
    <property type="entry name" value="NUCLEAR HORMONE RECEPTOR FAMILY MEMBER NHR-86-RELATED"/>
    <property type="match status" value="1"/>
</dbReference>
<comment type="caution">
    <text evidence="11">The sequence shown here is derived from an EMBL/GenBank/DDBJ whole genome shotgun (WGS) entry which is preliminary data.</text>
</comment>
<dbReference type="Proteomes" id="UP001432027">
    <property type="component" value="Unassembled WGS sequence"/>
</dbReference>
<feature type="domain" description="NR LBD" evidence="10">
    <location>
        <begin position="117"/>
        <end position="336"/>
    </location>
</feature>
<proteinExistence type="predicted"/>